<proteinExistence type="predicted"/>
<protein>
    <submittedName>
        <fullName evidence="1">Uncharacterized protein</fullName>
    </submittedName>
</protein>
<reference evidence="1" key="1">
    <citation type="submission" date="2022-07" db="EMBL/GenBank/DDBJ databases">
        <title>Phylogenomic reconstructions and comparative analyses of Kickxellomycotina fungi.</title>
        <authorList>
            <person name="Reynolds N.K."/>
            <person name="Stajich J.E."/>
            <person name="Barry K."/>
            <person name="Grigoriev I.V."/>
            <person name="Crous P."/>
            <person name="Smith M.E."/>
        </authorList>
    </citation>
    <scope>NUCLEOTIDE SEQUENCE</scope>
    <source>
        <strain evidence="1">BCRC 34780</strain>
    </source>
</reference>
<comment type="caution">
    <text evidence="1">The sequence shown here is derived from an EMBL/GenBank/DDBJ whole genome shotgun (WGS) entry which is preliminary data.</text>
</comment>
<gene>
    <name evidence="1" type="ORF">H4R21_003939</name>
</gene>
<evidence type="ECO:0000313" key="2">
    <source>
        <dbReference type="Proteomes" id="UP001140087"/>
    </source>
</evidence>
<sequence length="309" mass="34263">MSSGASSTGDAIAALLRRFTPLEVLNEDPSSKTAWLLGRIDGEDGASASAVVTVERPPFSLGGAGPGLFHGIALGEGEQNDIYSWATGFANSAALGPDLRVSVIYPATEKHISKHRRQQRRWVCETPQLYAQIVQPYVDAQPAARLRWVENILDKRVEAERIVYEDPDRETGFVILPDLKWDTADAASMYLVAIVHRRGIRSLRDLTAAHLPLLKNIRAKAAIAAQRYNVPADALRLYIHYQPSYYHLHVHITNVALESRGMSVDRAHLLDTVIANIEDIAPDYYQRATLSYVLGADSELWSRWTAHSG</sequence>
<dbReference type="EMBL" id="JANBUN010001371">
    <property type="protein sequence ID" value="KAJ2798415.1"/>
    <property type="molecule type" value="Genomic_DNA"/>
</dbReference>
<dbReference type="Proteomes" id="UP001140087">
    <property type="component" value="Unassembled WGS sequence"/>
</dbReference>
<accession>A0ACC1L180</accession>
<name>A0ACC1L180_9FUNG</name>
<organism evidence="1 2">
    <name type="scientific">Coemansia helicoidea</name>
    <dbReference type="NCBI Taxonomy" id="1286919"/>
    <lineage>
        <taxon>Eukaryota</taxon>
        <taxon>Fungi</taxon>
        <taxon>Fungi incertae sedis</taxon>
        <taxon>Zoopagomycota</taxon>
        <taxon>Kickxellomycotina</taxon>
        <taxon>Kickxellomycetes</taxon>
        <taxon>Kickxellales</taxon>
        <taxon>Kickxellaceae</taxon>
        <taxon>Coemansia</taxon>
    </lineage>
</organism>
<keyword evidence="2" id="KW-1185">Reference proteome</keyword>
<evidence type="ECO:0000313" key="1">
    <source>
        <dbReference type="EMBL" id="KAJ2798415.1"/>
    </source>
</evidence>